<name>A0A0R3Q1I4_ANGCS</name>
<sequence length="211" mass="23727">MASCLHTLLRSANRMGIQIAEGYIGKMSISILQGLDYLKDSLNVIHRDVKPSNILLDWNGTVKLCDFGISGQLIESRAHTVQAGCPPYMAPERFDPQASFAGFIYNADYDIRSDVWSVGISLVELATGKYPYSHIESEFAILAAIVRDPSPTLPLNMNFSPQFRDFISQCLQKNFELRPKYKALLNHAFIRNSKHDQNHDLAVLVQEVLRA</sequence>
<organism evidence="10">
    <name type="scientific">Angiostrongylus costaricensis</name>
    <name type="common">Nematode worm</name>
    <dbReference type="NCBI Taxonomy" id="334426"/>
    <lineage>
        <taxon>Eukaryota</taxon>
        <taxon>Metazoa</taxon>
        <taxon>Ecdysozoa</taxon>
        <taxon>Nematoda</taxon>
        <taxon>Chromadorea</taxon>
        <taxon>Rhabditida</taxon>
        <taxon>Rhabditina</taxon>
        <taxon>Rhabditomorpha</taxon>
        <taxon>Strongyloidea</taxon>
        <taxon>Metastrongylidae</taxon>
        <taxon>Angiostrongylus</taxon>
    </lineage>
</organism>
<dbReference type="STRING" id="334426.A0A0R3Q1I4"/>
<evidence type="ECO:0000256" key="4">
    <source>
        <dbReference type="ARBA" id="ARBA00022840"/>
    </source>
</evidence>
<evidence type="ECO:0000256" key="2">
    <source>
        <dbReference type="ARBA" id="ARBA00022741"/>
    </source>
</evidence>
<dbReference type="InterPro" id="IPR008271">
    <property type="entry name" value="Ser/Thr_kinase_AS"/>
</dbReference>
<keyword evidence="2" id="KW-0547">Nucleotide-binding</keyword>
<dbReference type="InterPro" id="IPR000719">
    <property type="entry name" value="Prot_kinase_dom"/>
</dbReference>
<dbReference type="Proteomes" id="UP000267027">
    <property type="component" value="Unassembled WGS sequence"/>
</dbReference>
<protein>
    <recommendedName>
        <fullName evidence="6">mitogen-activated protein kinase kinase</fullName>
        <ecNumber evidence="6">2.7.12.2</ecNumber>
    </recommendedName>
</protein>
<dbReference type="Pfam" id="PF00069">
    <property type="entry name" value="Pkinase"/>
    <property type="match status" value="1"/>
</dbReference>
<evidence type="ECO:0000256" key="6">
    <source>
        <dbReference type="ARBA" id="ARBA00038999"/>
    </source>
</evidence>
<dbReference type="PANTHER" id="PTHR48013:SF11">
    <property type="entry name" value="LICORNE"/>
    <property type="match status" value="1"/>
</dbReference>
<keyword evidence="1" id="KW-0808">Transferase</keyword>
<dbReference type="EC" id="2.7.12.2" evidence="6"/>
<proteinExistence type="inferred from homology"/>
<evidence type="ECO:0000256" key="3">
    <source>
        <dbReference type="ARBA" id="ARBA00022777"/>
    </source>
</evidence>
<dbReference type="EMBL" id="UYYA01005279">
    <property type="protein sequence ID" value="VDM64458.1"/>
    <property type="molecule type" value="Genomic_DNA"/>
</dbReference>
<dbReference type="InterPro" id="IPR011009">
    <property type="entry name" value="Kinase-like_dom_sf"/>
</dbReference>
<dbReference type="GO" id="GO:0005524">
    <property type="term" value="F:ATP binding"/>
    <property type="evidence" value="ECO:0007669"/>
    <property type="project" value="UniProtKB-KW"/>
</dbReference>
<evidence type="ECO:0000313" key="8">
    <source>
        <dbReference type="EMBL" id="VDM64458.1"/>
    </source>
</evidence>
<feature type="domain" description="Protein kinase" evidence="7">
    <location>
        <begin position="1"/>
        <end position="190"/>
    </location>
</feature>
<dbReference type="WBParaSite" id="ACOC_0001287201-mRNA-1">
    <property type="protein sequence ID" value="ACOC_0001287201-mRNA-1"/>
    <property type="gene ID" value="ACOC_0001287201"/>
</dbReference>
<evidence type="ECO:0000313" key="9">
    <source>
        <dbReference type="Proteomes" id="UP000267027"/>
    </source>
</evidence>
<dbReference type="OMA" id="SEGWENI"/>
<comment type="similarity">
    <text evidence="5">Belongs to the protein kinase superfamily. STE Ser/Thr protein kinase family. MAP kinase kinase subfamily.</text>
</comment>
<dbReference type="PANTHER" id="PTHR48013">
    <property type="entry name" value="DUAL SPECIFICITY MITOGEN-ACTIVATED PROTEIN KINASE KINASE 5-RELATED"/>
    <property type="match status" value="1"/>
</dbReference>
<evidence type="ECO:0000313" key="10">
    <source>
        <dbReference type="WBParaSite" id="ACOC_0001287201-mRNA-1"/>
    </source>
</evidence>
<dbReference type="GO" id="GO:0004708">
    <property type="term" value="F:MAP kinase kinase activity"/>
    <property type="evidence" value="ECO:0007669"/>
    <property type="project" value="UniProtKB-EC"/>
</dbReference>
<keyword evidence="9" id="KW-1185">Reference proteome</keyword>
<dbReference type="GO" id="GO:0051403">
    <property type="term" value="P:stress-activated MAPK cascade"/>
    <property type="evidence" value="ECO:0007669"/>
    <property type="project" value="TreeGrafter"/>
</dbReference>
<evidence type="ECO:0000256" key="1">
    <source>
        <dbReference type="ARBA" id="ARBA00022679"/>
    </source>
</evidence>
<dbReference type="PROSITE" id="PS00108">
    <property type="entry name" value="PROTEIN_KINASE_ST"/>
    <property type="match status" value="1"/>
</dbReference>
<evidence type="ECO:0000259" key="7">
    <source>
        <dbReference type="PROSITE" id="PS50011"/>
    </source>
</evidence>
<reference evidence="8 9" key="2">
    <citation type="submission" date="2018-11" db="EMBL/GenBank/DDBJ databases">
        <authorList>
            <consortium name="Pathogen Informatics"/>
        </authorList>
    </citation>
    <scope>NUCLEOTIDE SEQUENCE [LARGE SCALE GENOMIC DNA]</scope>
    <source>
        <strain evidence="8 9">Costa Rica</strain>
    </source>
</reference>
<keyword evidence="3" id="KW-0418">Kinase</keyword>
<dbReference type="OrthoDB" id="10252354at2759"/>
<dbReference type="PROSITE" id="PS50011">
    <property type="entry name" value="PROTEIN_KINASE_DOM"/>
    <property type="match status" value="1"/>
</dbReference>
<reference evidence="10" key="1">
    <citation type="submission" date="2017-02" db="UniProtKB">
        <authorList>
            <consortium name="WormBaseParasite"/>
        </authorList>
    </citation>
    <scope>IDENTIFICATION</scope>
</reference>
<dbReference type="SUPFAM" id="SSF56112">
    <property type="entry name" value="Protein kinase-like (PK-like)"/>
    <property type="match status" value="1"/>
</dbReference>
<evidence type="ECO:0000256" key="5">
    <source>
        <dbReference type="ARBA" id="ARBA00038035"/>
    </source>
</evidence>
<dbReference type="AlphaFoldDB" id="A0A0R3Q1I4"/>
<dbReference type="Gene3D" id="1.10.510.10">
    <property type="entry name" value="Transferase(Phosphotransferase) domain 1"/>
    <property type="match status" value="1"/>
</dbReference>
<gene>
    <name evidence="8" type="ORF">ACOC_LOCUS12873</name>
</gene>
<dbReference type="SMART" id="SM00220">
    <property type="entry name" value="S_TKc"/>
    <property type="match status" value="1"/>
</dbReference>
<keyword evidence="4" id="KW-0067">ATP-binding</keyword>
<accession>A0A0R3Q1I4</accession>